<dbReference type="Gene3D" id="3.40.50.150">
    <property type="entry name" value="Vaccinia Virus protein VP39"/>
    <property type="match status" value="1"/>
</dbReference>
<dbReference type="Proteomes" id="UP000048984">
    <property type="component" value="Unassembled WGS sequence"/>
</dbReference>
<dbReference type="SUPFAM" id="SSF53335">
    <property type="entry name" value="S-adenosyl-L-methionine-dependent methyltransferases"/>
    <property type="match status" value="1"/>
</dbReference>
<dbReference type="InterPro" id="IPR029063">
    <property type="entry name" value="SAM-dependent_MTases_sf"/>
</dbReference>
<keyword evidence="2" id="KW-1185">Reference proteome</keyword>
<dbReference type="SUPFAM" id="SSF53448">
    <property type="entry name" value="Nucleotide-diphospho-sugar transferases"/>
    <property type="match status" value="1"/>
</dbReference>
<evidence type="ECO:0000313" key="2">
    <source>
        <dbReference type="Proteomes" id="UP000048984"/>
    </source>
</evidence>
<protein>
    <submittedName>
        <fullName evidence="1">Uncharacterized protein</fullName>
    </submittedName>
</protein>
<dbReference type="AlphaFoldDB" id="A0A0P6VHP6"/>
<name>A0A0P6VHP6_9HYPH</name>
<dbReference type="STRING" id="665126.ABB55_04380"/>
<gene>
    <name evidence="1" type="ORF">ABB55_04380</name>
</gene>
<reference evidence="1 2" key="2">
    <citation type="submission" date="2015-10" db="EMBL/GenBank/DDBJ databases">
        <title>Draft Genome Sequence of Prosthecomicrobium hirschii ATCC 27832.</title>
        <authorList>
            <person name="Daniel J."/>
            <person name="Givan S.A."/>
            <person name="Brun Y.V."/>
            <person name="Brown P.J."/>
        </authorList>
    </citation>
    <scope>NUCLEOTIDE SEQUENCE [LARGE SCALE GENOMIC DNA]</scope>
    <source>
        <strain evidence="1 2">16</strain>
    </source>
</reference>
<sequence length="404" mass="45655">MGCDPVLFLEDDCLPVSKNWDWQWRIATALFGHVSFAHPKLDAWRISGTGTPTDPIANHKATSQCLATSGLALAEVGFLDTRFKGYGVGHAEWTNRMKRAGYGFKRCLDTLGRMGSANLYIHGGLVADDGPTFRNKDTVERNQKLYEEIKREPIYRNPWSNEDERSRFLAEQAAAGIGSTRHQALLGHEEERQSLLGDHHLGSYDRAYRRAFGEPKSFLRSSGWLSSIALAIPAYDGEIIPWFNYTFVDLLRERVRPDWDVFEFGAGYSTLWWSKHVTSVHSVEHDEHWADLIRALCPPEKSAIESRPADSTYSEAILNSGEKRYDIIVVDGFDRPACISRSMQYLKPDGSMIVDNSNRQEYREAIDAVKAQGFRELSLKGPAPMTHQVETTSLLYRADNSFGL</sequence>
<reference evidence="1 2" key="1">
    <citation type="submission" date="2015-09" db="EMBL/GenBank/DDBJ databases">
        <authorList>
            <person name="Jackson K.R."/>
            <person name="Lunt B.L."/>
            <person name="Fisher J.N.B."/>
            <person name="Gardner A.V."/>
            <person name="Bailey M.E."/>
            <person name="Deus L.M."/>
            <person name="Earl A.S."/>
            <person name="Gibby P.D."/>
            <person name="Hartmann K.A."/>
            <person name="Liu J.E."/>
            <person name="Manci A.M."/>
            <person name="Nielsen D.A."/>
            <person name="Solomon M.B."/>
            <person name="Breakwell D.P."/>
            <person name="Burnett S.H."/>
            <person name="Grose J.H."/>
        </authorList>
    </citation>
    <scope>NUCLEOTIDE SEQUENCE [LARGE SCALE GENOMIC DNA]</scope>
    <source>
        <strain evidence="1 2">16</strain>
    </source>
</reference>
<evidence type="ECO:0000313" key="1">
    <source>
        <dbReference type="EMBL" id="KPL51559.1"/>
    </source>
</evidence>
<proteinExistence type="predicted"/>
<organism evidence="1 2">
    <name type="scientific">Prosthecodimorpha hirschii</name>
    <dbReference type="NCBI Taxonomy" id="665126"/>
    <lineage>
        <taxon>Bacteria</taxon>
        <taxon>Pseudomonadati</taxon>
        <taxon>Pseudomonadota</taxon>
        <taxon>Alphaproteobacteria</taxon>
        <taxon>Hyphomicrobiales</taxon>
        <taxon>Ancalomicrobiaceae</taxon>
        <taxon>Prosthecodimorpha</taxon>
    </lineage>
</organism>
<dbReference type="InterPro" id="IPR029044">
    <property type="entry name" value="Nucleotide-diphossugar_trans"/>
</dbReference>
<dbReference type="EMBL" id="LJYW01000001">
    <property type="protein sequence ID" value="KPL51559.1"/>
    <property type="molecule type" value="Genomic_DNA"/>
</dbReference>
<accession>A0A0P6VHP6</accession>
<comment type="caution">
    <text evidence="1">The sequence shown here is derived from an EMBL/GenBank/DDBJ whole genome shotgun (WGS) entry which is preliminary data.</text>
</comment>